<dbReference type="InterPro" id="IPR036390">
    <property type="entry name" value="WH_DNA-bd_sf"/>
</dbReference>
<keyword evidence="3" id="KW-1185">Reference proteome</keyword>
<organism evidence="2 3">
    <name type="scientific">Tranquillimonas alkanivorans</name>
    <dbReference type="NCBI Taxonomy" id="441119"/>
    <lineage>
        <taxon>Bacteria</taxon>
        <taxon>Pseudomonadati</taxon>
        <taxon>Pseudomonadota</taxon>
        <taxon>Alphaproteobacteria</taxon>
        <taxon>Rhodobacterales</taxon>
        <taxon>Roseobacteraceae</taxon>
        <taxon>Tranquillimonas</taxon>
    </lineage>
</organism>
<feature type="compositionally biased region" description="Basic and acidic residues" evidence="1">
    <location>
        <begin position="141"/>
        <end position="158"/>
    </location>
</feature>
<dbReference type="OrthoDB" id="7351634at2"/>
<evidence type="ECO:0000313" key="2">
    <source>
        <dbReference type="EMBL" id="SFQ16446.1"/>
    </source>
</evidence>
<dbReference type="InterPro" id="IPR036388">
    <property type="entry name" value="WH-like_DNA-bd_sf"/>
</dbReference>
<dbReference type="Gene3D" id="1.10.10.10">
    <property type="entry name" value="Winged helix-like DNA-binding domain superfamily/Winged helix DNA-binding domain"/>
    <property type="match status" value="1"/>
</dbReference>
<evidence type="ECO:0000256" key="1">
    <source>
        <dbReference type="SAM" id="MobiDB-lite"/>
    </source>
</evidence>
<feature type="region of interest" description="Disordered" evidence="1">
    <location>
        <begin position="1"/>
        <end position="24"/>
    </location>
</feature>
<dbReference type="SUPFAM" id="SSF46785">
    <property type="entry name" value="Winged helix' DNA-binding domain"/>
    <property type="match status" value="1"/>
</dbReference>
<name>A0A1I5WB06_9RHOB</name>
<proteinExistence type="predicted"/>
<gene>
    <name evidence="2" type="ORF">SAMN04488047_14210</name>
</gene>
<feature type="region of interest" description="Disordered" evidence="1">
    <location>
        <begin position="141"/>
        <end position="165"/>
    </location>
</feature>
<dbReference type="Pfam" id="PF13730">
    <property type="entry name" value="HTH_36"/>
    <property type="match status" value="1"/>
</dbReference>
<dbReference type="EMBL" id="FOXA01000042">
    <property type="protein sequence ID" value="SFQ16446.1"/>
    <property type="molecule type" value="Genomic_DNA"/>
</dbReference>
<protein>
    <submittedName>
        <fullName evidence="2">Helix-turn-helix domain-containing protein</fullName>
    </submittedName>
</protein>
<evidence type="ECO:0000313" key="3">
    <source>
        <dbReference type="Proteomes" id="UP000199356"/>
    </source>
</evidence>
<dbReference type="AlphaFoldDB" id="A0A1I5WB06"/>
<dbReference type="RefSeq" id="WP_093425630.1">
    <property type="nucleotide sequence ID" value="NZ_FOXA01000042.1"/>
</dbReference>
<dbReference type="Proteomes" id="UP000199356">
    <property type="component" value="Unassembled WGS sequence"/>
</dbReference>
<accession>A0A1I5WB06</accession>
<sequence>MTEDAKKVVPIGDRRKKEAEDERTLSRKWGKGTVALGYTVVPSALLRGQARLGIGPNELAVLLHLMDHWWKPEEMPWPSKKTIAERLGVSTKTVQRAIVTLEEAQLLRRNERYHKTGGRTSNEYDMRPLVERLKPIVADMEKAEQDAKATKRAAERPGLRKRQAS</sequence>
<reference evidence="2 3" key="1">
    <citation type="submission" date="2016-10" db="EMBL/GenBank/DDBJ databases">
        <authorList>
            <person name="de Groot N.N."/>
        </authorList>
    </citation>
    <scope>NUCLEOTIDE SEQUENCE [LARGE SCALE GENOMIC DNA]</scope>
    <source>
        <strain evidence="2 3">DSM 19547</strain>
    </source>
</reference>